<name>A0A0A8Y210_ARUDO</name>
<organism evidence="2">
    <name type="scientific">Arundo donax</name>
    <name type="common">Giant reed</name>
    <name type="synonym">Donax arundinaceus</name>
    <dbReference type="NCBI Taxonomy" id="35708"/>
    <lineage>
        <taxon>Eukaryota</taxon>
        <taxon>Viridiplantae</taxon>
        <taxon>Streptophyta</taxon>
        <taxon>Embryophyta</taxon>
        <taxon>Tracheophyta</taxon>
        <taxon>Spermatophyta</taxon>
        <taxon>Magnoliopsida</taxon>
        <taxon>Liliopsida</taxon>
        <taxon>Poales</taxon>
        <taxon>Poaceae</taxon>
        <taxon>PACMAD clade</taxon>
        <taxon>Arundinoideae</taxon>
        <taxon>Arundineae</taxon>
        <taxon>Arundo</taxon>
    </lineage>
</organism>
<keyword evidence="1" id="KW-0812">Transmembrane</keyword>
<feature type="transmembrane region" description="Helical" evidence="1">
    <location>
        <begin position="53"/>
        <end position="77"/>
    </location>
</feature>
<keyword evidence="1" id="KW-1133">Transmembrane helix</keyword>
<evidence type="ECO:0000256" key="1">
    <source>
        <dbReference type="SAM" id="Phobius"/>
    </source>
</evidence>
<evidence type="ECO:0000313" key="2">
    <source>
        <dbReference type="EMBL" id="JAD19208.1"/>
    </source>
</evidence>
<dbReference type="AlphaFoldDB" id="A0A0A8Y210"/>
<sequence length="78" mass="8953">MLLRRLVTLEVTDSVWQWQPQGVSLALQSCSCVCVVSVVVCSIYRLFFSFPDYNLLGLYSCIFSCYININTQCLVFVR</sequence>
<protein>
    <submittedName>
        <fullName evidence="2">Uncharacterized protein</fullName>
    </submittedName>
</protein>
<dbReference type="PROSITE" id="PS51257">
    <property type="entry name" value="PROKAR_LIPOPROTEIN"/>
    <property type="match status" value="1"/>
</dbReference>
<keyword evidence="1" id="KW-0472">Membrane</keyword>
<dbReference type="EMBL" id="GBRH01278687">
    <property type="protein sequence ID" value="JAD19208.1"/>
    <property type="molecule type" value="Transcribed_RNA"/>
</dbReference>
<accession>A0A0A8Y210</accession>
<reference evidence="2" key="1">
    <citation type="submission" date="2014-09" db="EMBL/GenBank/DDBJ databases">
        <authorList>
            <person name="Magalhaes I.L.F."/>
            <person name="Oliveira U."/>
            <person name="Santos F.R."/>
            <person name="Vidigal T.H.D.A."/>
            <person name="Brescovit A.D."/>
            <person name="Santos A.J."/>
        </authorList>
    </citation>
    <scope>NUCLEOTIDE SEQUENCE</scope>
    <source>
        <tissue evidence="2">Shoot tissue taken approximately 20 cm above the soil surface</tissue>
    </source>
</reference>
<proteinExistence type="predicted"/>
<reference evidence="2" key="2">
    <citation type="journal article" date="2015" name="Data Brief">
        <title>Shoot transcriptome of the giant reed, Arundo donax.</title>
        <authorList>
            <person name="Barrero R.A."/>
            <person name="Guerrero F.D."/>
            <person name="Moolhuijzen P."/>
            <person name="Goolsby J.A."/>
            <person name="Tidwell J."/>
            <person name="Bellgard S.E."/>
            <person name="Bellgard M.I."/>
        </authorList>
    </citation>
    <scope>NUCLEOTIDE SEQUENCE</scope>
    <source>
        <tissue evidence="2">Shoot tissue taken approximately 20 cm above the soil surface</tissue>
    </source>
</reference>